<evidence type="ECO:0000313" key="2">
    <source>
        <dbReference type="Proteomes" id="UP000320582"/>
    </source>
</evidence>
<dbReference type="PROSITE" id="PS51257">
    <property type="entry name" value="PROKAR_LIPOPROTEIN"/>
    <property type="match status" value="1"/>
</dbReference>
<gene>
    <name evidence="1" type="ORF">BD293_0067</name>
</gene>
<dbReference type="EMBL" id="VFPT01000001">
    <property type="protein sequence ID" value="TQM91513.1"/>
    <property type="molecule type" value="Genomic_DNA"/>
</dbReference>
<accession>A0A543K8Y4</accession>
<dbReference type="AlphaFoldDB" id="A0A543K8Y4"/>
<comment type="caution">
    <text evidence="1">The sequence shown here is derived from an EMBL/GenBank/DDBJ whole genome shotgun (WGS) entry which is preliminary data.</text>
</comment>
<evidence type="ECO:0008006" key="3">
    <source>
        <dbReference type="Google" id="ProtNLM"/>
    </source>
</evidence>
<sequence>MKVECRAGLILISFVGLSACAPKVGSAHDPCVMADQQISAKALITNSLTNAYESCLANLRGGYEWH</sequence>
<protein>
    <recommendedName>
        <fullName evidence="3">Lipoprotein</fullName>
    </recommendedName>
</protein>
<dbReference type="Proteomes" id="UP000320582">
    <property type="component" value="Unassembled WGS sequence"/>
</dbReference>
<reference evidence="1 2" key="1">
    <citation type="submission" date="2019-06" db="EMBL/GenBank/DDBJ databases">
        <title>Genomic Encyclopedia of Archaeal and Bacterial Type Strains, Phase II (KMG-II): from individual species to whole genera.</title>
        <authorList>
            <person name="Goeker M."/>
        </authorList>
    </citation>
    <scope>NUCLEOTIDE SEQUENCE [LARGE SCALE GENOMIC DNA]</scope>
    <source>
        <strain evidence="1 2">DSM 18423</strain>
    </source>
</reference>
<proteinExistence type="predicted"/>
<keyword evidence="2" id="KW-1185">Reference proteome</keyword>
<evidence type="ECO:0000313" key="1">
    <source>
        <dbReference type="EMBL" id="TQM91513.1"/>
    </source>
</evidence>
<organism evidence="1 2">
    <name type="scientific">Roseinatronobacter monicus</name>
    <dbReference type="NCBI Taxonomy" id="393481"/>
    <lineage>
        <taxon>Bacteria</taxon>
        <taxon>Pseudomonadati</taxon>
        <taxon>Pseudomonadota</taxon>
        <taxon>Alphaproteobacteria</taxon>
        <taxon>Rhodobacterales</taxon>
        <taxon>Paracoccaceae</taxon>
        <taxon>Roseinatronobacter</taxon>
    </lineage>
</organism>
<name>A0A543K8Y4_9RHOB</name>